<name>A0A4D6KMP5_VIGUN</name>
<feature type="compositionally biased region" description="Polar residues" evidence="1">
    <location>
        <begin position="1"/>
        <end position="12"/>
    </location>
</feature>
<gene>
    <name evidence="2" type="ORF">DEO72_LG1g2448</name>
</gene>
<feature type="region of interest" description="Disordered" evidence="1">
    <location>
        <begin position="1"/>
        <end position="56"/>
    </location>
</feature>
<reference evidence="2 3" key="1">
    <citation type="submission" date="2019-04" db="EMBL/GenBank/DDBJ databases">
        <title>An improved genome assembly and genetic linkage map for asparagus bean, Vigna unguiculata ssp. sesquipedialis.</title>
        <authorList>
            <person name="Xia Q."/>
            <person name="Zhang R."/>
            <person name="Dong Y."/>
        </authorList>
    </citation>
    <scope>NUCLEOTIDE SEQUENCE [LARGE SCALE GENOMIC DNA]</scope>
    <source>
        <tissue evidence="2">Leaf</tissue>
    </source>
</reference>
<dbReference type="EMBL" id="CP039345">
    <property type="protein sequence ID" value="QCD78812.1"/>
    <property type="molecule type" value="Genomic_DNA"/>
</dbReference>
<evidence type="ECO:0000313" key="3">
    <source>
        <dbReference type="Proteomes" id="UP000501690"/>
    </source>
</evidence>
<evidence type="ECO:0000313" key="2">
    <source>
        <dbReference type="EMBL" id="QCD78812.1"/>
    </source>
</evidence>
<organism evidence="2 3">
    <name type="scientific">Vigna unguiculata</name>
    <name type="common">Cowpea</name>
    <dbReference type="NCBI Taxonomy" id="3917"/>
    <lineage>
        <taxon>Eukaryota</taxon>
        <taxon>Viridiplantae</taxon>
        <taxon>Streptophyta</taxon>
        <taxon>Embryophyta</taxon>
        <taxon>Tracheophyta</taxon>
        <taxon>Spermatophyta</taxon>
        <taxon>Magnoliopsida</taxon>
        <taxon>eudicotyledons</taxon>
        <taxon>Gunneridae</taxon>
        <taxon>Pentapetalae</taxon>
        <taxon>rosids</taxon>
        <taxon>fabids</taxon>
        <taxon>Fabales</taxon>
        <taxon>Fabaceae</taxon>
        <taxon>Papilionoideae</taxon>
        <taxon>50 kb inversion clade</taxon>
        <taxon>NPAAA clade</taxon>
        <taxon>indigoferoid/millettioid clade</taxon>
        <taxon>Phaseoleae</taxon>
        <taxon>Vigna</taxon>
    </lineage>
</organism>
<accession>A0A4D6KMP5</accession>
<proteinExistence type="predicted"/>
<dbReference type="AlphaFoldDB" id="A0A4D6KMP5"/>
<evidence type="ECO:0000256" key="1">
    <source>
        <dbReference type="SAM" id="MobiDB-lite"/>
    </source>
</evidence>
<protein>
    <submittedName>
        <fullName evidence="2">Uncharacterized protein</fullName>
    </submittedName>
</protein>
<dbReference type="Proteomes" id="UP000501690">
    <property type="component" value="Linkage Group LG1"/>
</dbReference>
<sequence length="56" mass="5914">MAGTDNLAQASLSRLGKVSRGSPKPSRAKSRSGDPLSFEQASVSLRQGASRLRENV</sequence>
<keyword evidence="3" id="KW-1185">Reference proteome</keyword>